<evidence type="ECO:0000313" key="9">
    <source>
        <dbReference type="Proteomes" id="UP000676310"/>
    </source>
</evidence>
<reference evidence="8" key="1">
    <citation type="submission" date="2021-05" db="EMBL/GenBank/DDBJ databases">
        <authorList>
            <person name="Stam R."/>
        </authorList>
    </citation>
    <scope>NUCLEOTIDE SEQUENCE</scope>
    <source>
        <strain evidence="8">CS162</strain>
    </source>
</reference>
<evidence type="ECO:0000256" key="6">
    <source>
        <dbReference type="SAM" id="Phobius"/>
    </source>
</evidence>
<gene>
    <name evidence="8" type="ORF">ALTATR162_LOCUS9790</name>
</gene>
<comment type="similarity">
    <text evidence="5">Belongs to the SAT4 family.</text>
</comment>
<feature type="transmembrane region" description="Helical" evidence="6">
    <location>
        <begin position="94"/>
        <end position="112"/>
    </location>
</feature>
<evidence type="ECO:0000256" key="1">
    <source>
        <dbReference type="ARBA" id="ARBA00004141"/>
    </source>
</evidence>
<keyword evidence="4 6" id="KW-0472">Membrane</keyword>
<comment type="subcellular location">
    <subcellularLocation>
        <location evidence="1">Membrane</location>
        <topology evidence="1">Multi-pass membrane protein</topology>
    </subcellularLocation>
</comment>
<organism evidence="8 9">
    <name type="scientific">Alternaria atra</name>
    <dbReference type="NCBI Taxonomy" id="119953"/>
    <lineage>
        <taxon>Eukaryota</taxon>
        <taxon>Fungi</taxon>
        <taxon>Dikarya</taxon>
        <taxon>Ascomycota</taxon>
        <taxon>Pezizomycotina</taxon>
        <taxon>Dothideomycetes</taxon>
        <taxon>Pleosporomycetidae</taxon>
        <taxon>Pleosporales</taxon>
        <taxon>Pleosporineae</taxon>
        <taxon>Pleosporaceae</taxon>
        <taxon>Alternaria</taxon>
        <taxon>Alternaria sect. Ulocladioides</taxon>
    </lineage>
</organism>
<proteinExistence type="inferred from homology"/>
<dbReference type="GeneID" id="67022050"/>
<dbReference type="PANTHER" id="PTHR33048:SF47">
    <property type="entry name" value="INTEGRAL MEMBRANE PROTEIN-RELATED"/>
    <property type="match status" value="1"/>
</dbReference>
<dbReference type="GO" id="GO:0016020">
    <property type="term" value="C:membrane"/>
    <property type="evidence" value="ECO:0007669"/>
    <property type="project" value="UniProtKB-SubCell"/>
</dbReference>
<evidence type="ECO:0000256" key="5">
    <source>
        <dbReference type="ARBA" id="ARBA00038359"/>
    </source>
</evidence>
<evidence type="ECO:0000256" key="4">
    <source>
        <dbReference type="ARBA" id="ARBA00023136"/>
    </source>
</evidence>
<dbReference type="InterPro" id="IPR049326">
    <property type="entry name" value="Rhodopsin_dom_fungi"/>
</dbReference>
<feature type="transmembrane region" description="Helical" evidence="6">
    <location>
        <begin position="133"/>
        <end position="157"/>
    </location>
</feature>
<name>A0A8J2I7Z2_9PLEO</name>
<feature type="transmembrane region" description="Helical" evidence="6">
    <location>
        <begin position="253"/>
        <end position="276"/>
    </location>
</feature>
<sequence length="381" mass="42469">MDQLPPAQLAKLAQENQGPATKAIVIAFTTISFICVCLRFFTRITFQHNVGWEDYSIALSMCFSIAMAVCQVYQVQWGSGKHMMFLDLVAAVNILKYLYFSILAYCISLTLTKISILLQYRRIFTLREMQIPIYVVFGICVAYGIESVTTGIFSCIPVDAFWEVTKKPTARCLNENALYYANASLNIVTDLLVAVLPVKAIWDLQIPKMQKIAVTIILTLGWFVCIVSILRLHALVVLAQHPEDTTWYSTATAYWSTIEVNLAIVCASTPALKLLVVKVIPAFSTRNGSWGYGPNSGTKQNKSGKFVELSNKIPPSTAMEDFELGDTPPITALPAVSYGPGRKAIYVQHDFERHFKGNGRDSESESERHLVSISCNVMVRH</sequence>
<feature type="transmembrane region" description="Helical" evidence="6">
    <location>
        <begin position="177"/>
        <end position="200"/>
    </location>
</feature>
<feature type="domain" description="Rhodopsin" evidence="7">
    <location>
        <begin position="38"/>
        <end position="277"/>
    </location>
</feature>
<comment type="caution">
    <text evidence="8">The sequence shown here is derived from an EMBL/GenBank/DDBJ whole genome shotgun (WGS) entry which is preliminary data.</text>
</comment>
<dbReference type="RefSeq" id="XP_043173361.1">
    <property type="nucleotide sequence ID" value="XM_043317426.1"/>
</dbReference>
<feature type="transmembrane region" description="Helical" evidence="6">
    <location>
        <begin position="212"/>
        <end position="233"/>
    </location>
</feature>
<dbReference type="EMBL" id="CAJRGZ010000026">
    <property type="protein sequence ID" value="CAG5181650.1"/>
    <property type="molecule type" value="Genomic_DNA"/>
</dbReference>
<dbReference type="InterPro" id="IPR052337">
    <property type="entry name" value="SAT4-like"/>
</dbReference>
<keyword evidence="3 6" id="KW-1133">Transmembrane helix</keyword>
<evidence type="ECO:0000256" key="2">
    <source>
        <dbReference type="ARBA" id="ARBA00022692"/>
    </source>
</evidence>
<feature type="transmembrane region" description="Helical" evidence="6">
    <location>
        <begin position="20"/>
        <end position="42"/>
    </location>
</feature>
<evidence type="ECO:0000256" key="3">
    <source>
        <dbReference type="ARBA" id="ARBA00022989"/>
    </source>
</evidence>
<dbReference type="PANTHER" id="PTHR33048">
    <property type="entry name" value="PTH11-LIKE INTEGRAL MEMBRANE PROTEIN (AFU_ORTHOLOGUE AFUA_5G11245)"/>
    <property type="match status" value="1"/>
</dbReference>
<dbReference type="OrthoDB" id="444631at2759"/>
<accession>A0A8J2I7Z2</accession>
<keyword evidence="9" id="KW-1185">Reference proteome</keyword>
<keyword evidence="2 6" id="KW-0812">Transmembrane</keyword>
<protein>
    <recommendedName>
        <fullName evidence="7">Rhodopsin domain-containing protein</fullName>
    </recommendedName>
</protein>
<evidence type="ECO:0000313" key="8">
    <source>
        <dbReference type="EMBL" id="CAG5181650.1"/>
    </source>
</evidence>
<dbReference type="Pfam" id="PF20684">
    <property type="entry name" value="Fung_rhodopsin"/>
    <property type="match status" value="1"/>
</dbReference>
<feature type="transmembrane region" description="Helical" evidence="6">
    <location>
        <begin position="54"/>
        <end position="74"/>
    </location>
</feature>
<evidence type="ECO:0000259" key="7">
    <source>
        <dbReference type="Pfam" id="PF20684"/>
    </source>
</evidence>
<dbReference type="Proteomes" id="UP000676310">
    <property type="component" value="Unassembled WGS sequence"/>
</dbReference>
<dbReference type="AlphaFoldDB" id="A0A8J2I7Z2"/>